<keyword evidence="3" id="KW-1185">Reference proteome</keyword>
<keyword evidence="1" id="KW-0812">Transmembrane</keyword>
<dbReference type="RefSeq" id="WP_164734828.1">
    <property type="nucleotide sequence ID" value="NZ_BMKB01000006.1"/>
</dbReference>
<organism evidence="2 3">
    <name type="scientific">Pelagibacterium lentulum</name>
    <dbReference type="NCBI Taxonomy" id="2029865"/>
    <lineage>
        <taxon>Bacteria</taxon>
        <taxon>Pseudomonadati</taxon>
        <taxon>Pseudomonadota</taxon>
        <taxon>Alphaproteobacteria</taxon>
        <taxon>Hyphomicrobiales</taxon>
        <taxon>Devosiaceae</taxon>
        <taxon>Pelagibacterium</taxon>
    </lineage>
</organism>
<sequence length="56" mass="6217">MSEQSGLGRSYRIAIILLVAIGWMRAGFKSIAYRLAHLSVPRFGVFSALTLAFFLI</sequence>
<keyword evidence="1" id="KW-0472">Membrane</keyword>
<dbReference type="Proteomes" id="UP000596977">
    <property type="component" value="Unassembled WGS sequence"/>
</dbReference>
<feature type="transmembrane region" description="Helical" evidence="1">
    <location>
        <begin position="35"/>
        <end position="55"/>
    </location>
</feature>
<accession>A0A916RMV0</accession>
<gene>
    <name evidence="2" type="ORF">GCM10011499_32620</name>
</gene>
<proteinExistence type="predicted"/>
<dbReference type="AlphaFoldDB" id="A0A916RMV0"/>
<evidence type="ECO:0000256" key="1">
    <source>
        <dbReference type="SAM" id="Phobius"/>
    </source>
</evidence>
<reference evidence="2 3" key="1">
    <citation type="journal article" date="2014" name="Int. J. Syst. Evol. Microbiol.">
        <title>Complete genome sequence of Corynebacterium casei LMG S-19264T (=DSM 44701T), isolated from a smear-ripened cheese.</title>
        <authorList>
            <consortium name="US DOE Joint Genome Institute (JGI-PGF)"/>
            <person name="Walter F."/>
            <person name="Albersmeier A."/>
            <person name="Kalinowski J."/>
            <person name="Ruckert C."/>
        </authorList>
    </citation>
    <scope>NUCLEOTIDE SEQUENCE [LARGE SCALE GENOMIC DNA]</scope>
    <source>
        <strain evidence="2 3">CGMCC 1.15896</strain>
    </source>
</reference>
<protein>
    <submittedName>
        <fullName evidence="2">Uncharacterized protein</fullName>
    </submittedName>
</protein>
<evidence type="ECO:0000313" key="2">
    <source>
        <dbReference type="EMBL" id="GGA59892.1"/>
    </source>
</evidence>
<dbReference type="EMBL" id="BMKB01000006">
    <property type="protein sequence ID" value="GGA59892.1"/>
    <property type="molecule type" value="Genomic_DNA"/>
</dbReference>
<name>A0A916RMV0_9HYPH</name>
<evidence type="ECO:0000313" key="3">
    <source>
        <dbReference type="Proteomes" id="UP000596977"/>
    </source>
</evidence>
<feature type="transmembrane region" description="Helical" evidence="1">
    <location>
        <begin position="12"/>
        <end position="28"/>
    </location>
</feature>
<comment type="caution">
    <text evidence="2">The sequence shown here is derived from an EMBL/GenBank/DDBJ whole genome shotgun (WGS) entry which is preliminary data.</text>
</comment>
<keyword evidence="1" id="KW-1133">Transmembrane helix</keyword>